<keyword evidence="1" id="KW-0732">Signal</keyword>
<feature type="chain" id="PRO_5032972264" description="Secreted protein" evidence="1">
    <location>
        <begin position="23"/>
        <end position="76"/>
    </location>
</feature>
<keyword evidence="3" id="KW-1185">Reference proteome</keyword>
<name>A0A840RR09_9BURK</name>
<dbReference type="Proteomes" id="UP000571084">
    <property type="component" value="Unassembled WGS sequence"/>
</dbReference>
<evidence type="ECO:0008006" key="4">
    <source>
        <dbReference type="Google" id="ProtNLM"/>
    </source>
</evidence>
<dbReference type="AlphaFoldDB" id="A0A840RR09"/>
<dbReference type="EMBL" id="JACHHQ010000001">
    <property type="protein sequence ID" value="MBB5198919.1"/>
    <property type="molecule type" value="Genomic_DNA"/>
</dbReference>
<organism evidence="2 3">
    <name type="scientific">Glaciimonas immobilis</name>
    <dbReference type="NCBI Taxonomy" id="728004"/>
    <lineage>
        <taxon>Bacteria</taxon>
        <taxon>Pseudomonadati</taxon>
        <taxon>Pseudomonadota</taxon>
        <taxon>Betaproteobacteria</taxon>
        <taxon>Burkholderiales</taxon>
        <taxon>Oxalobacteraceae</taxon>
        <taxon>Glaciimonas</taxon>
    </lineage>
</organism>
<evidence type="ECO:0000313" key="3">
    <source>
        <dbReference type="Proteomes" id="UP000571084"/>
    </source>
</evidence>
<accession>A0A840RR09</accession>
<protein>
    <recommendedName>
        <fullName evidence="4">Secreted protein</fullName>
    </recommendedName>
</protein>
<gene>
    <name evidence="2" type="ORF">HNR39_000729</name>
</gene>
<feature type="signal peptide" evidence="1">
    <location>
        <begin position="1"/>
        <end position="22"/>
    </location>
</feature>
<sequence>MTILQNILGAFAAILFISIAGAMTTNGEDNTALTSEEIAAEVDAQSGRCCKPEQSRAEIFPQTHWVNDIRSHSPCC</sequence>
<dbReference type="RefSeq" id="WP_168053198.1">
    <property type="nucleotide sequence ID" value="NZ_JAAOZT010000002.1"/>
</dbReference>
<comment type="caution">
    <text evidence="2">The sequence shown here is derived from an EMBL/GenBank/DDBJ whole genome shotgun (WGS) entry which is preliminary data.</text>
</comment>
<proteinExistence type="predicted"/>
<evidence type="ECO:0000313" key="2">
    <source>
        <dbReference type="EMBL" id="MBB5198919.1"/>
    </source>
</evidence>
<reference evidence="2 3" key="1">
    <citation type="submission" date="2020-08" db="EMBL/GenBank/DDBJ databases">
        <title>Genomic Encyclopedia of Type Strains, Phase IV (KMG-IV): sequencing the most valuable type-strain genomes for metagenomic binning, comparative biology and taxonomic classification.</title>
        <authorList>
            <person name="Goeker M."/>
        </authorList>
    </citation>
    <scope>NUCLEOTIDE SEQUENCE [LARGE SCALE GENOMIC DNA]</scope>
    <source>
        <strain evidence="2 3">DSM 23240</strain>
    </source>
</reference>
<evidence type="ECO:0000256" key="1">
    <source>
        <dbReference type="SAM" id="SignalP"/>
    </source>
</evidence>